<dbReference type="AlphaFoldDB" id="A0A084T242"/>
<dbReference type="EMBL" id="JPMI01000004">
    <property type="protein sequence ID" value="KFA94777.1"/>
    <property type="molecule type" value="Genomic_DNA"/>
</dbReference>
<evidence type="ECO:0000313" key="3">
    <source>
        <dbReference type="Proteomes" id="UP000028547"/>
    </source>
</evidence>
<dbReference type="RefSeq" id="WP_043388684.1">
    <property type="nucleotide sequence ID" value="NZ_JPMI01000004.1"/>
</dbReference>
<name>A0A084T242_9BACT</name>
<dbReference type="Proteomes" id="UP000028547">
    <property type="component" value="Unassembled WGS sequence"/>
</dbReference>
<comment type="caution">
    <text evidence="2">The sequence shown here is derived from an EMBL/GenBank/DDBJ whole genome shotgun (WGS) entry which is preliminary data.</text>
</comment>
<evidence type="ECO:0008006" key="4">
    <source>
        <dbReference type="Google" id="ProtNLM"/>
    </source>
</evidence>
<protein>
    <recommendedName>
        <fullName evidence="4">Lipoprotein</fullName>
    </recommendedName>
</protein>
<reference evidence="2 3" key="1">
    <citation type="submission" date="2014-07" db="EMBL/GenBank/DDBJ databases">
        <title>Draft Genome Sequence of Gephyronic Acid Producer, Cystobacter violaceus Strain Cb vi76.</title>
        <authorList>
            <person name="Stevens D.C."/>
            <person name="Young J."/>
            <person name="Carmichael R."/>
            <person name="Tan J."/>
            <person name="Taylor R.E."/>
        </authorList>
    </citation>
    <scope>NUCLEOTIDE SEQUENCE [LARGE SCALE GENOMIC DNA]</scope>
    <source>
        <strain evidence="2 3">Cb vi76</strain>
    </source>
</reference>
<proteinExistence type="predicted"/>
<evidence type="ECO:0000313" key="2">
    <source>
        <dbReference type="EMBL" id="KFA94777.1"/>
    </source>
</evidence>
<dbReference type="PROSITE" id="PS51257">
    <property type="entry name" value="PROKAR_LIPOPROTEIN"/>
    <property type="match status" value="1"/>
</dbReference>
<gene>
    <name evidence="2" type="ORF">Q664_00975</name>
</gene>
<accession>A0A084T242</accession>
<sequence>MTAFISKSLPATVLLLSCAVAGCDEGVDVNNALAEKVLDGSPVVLGVSSPTARRQITVDVRPANEERGDIQSLSLDLSIKPSLQGVGSEEHGRPWLRARVLQASDGRLVTESLWVLGEPGFEGYLNNIYISGCTRKERCEAAYVLELERQGPPTAGELHLTWRTQARLIWTDPDESTVAMTLREE</sequence>
<feature type="chain" id="PRO_5001782083" description="Lipoprotein" evidence="1">
    <location>
        <begin position="23"/>
        <end position="185"/>
    </location>
</feature>
<organism evidence="2 3">
    <name type="scientific">Archangium violaceum Cb vi76</name>
    <dbReference type="NCBI Taxonomy" id="1406225"/>
    <lineage>
        <taxon>Bacteria</taxon>
        <taxon>Pseudomonadati</taxon>
        <taxon>Myxococcota</taxon>
        <taxon>Myxococcia</taxon>
        <taxon>Myxococcales</taxon>
        <taxon>Cystobacterineae</taxon>
        <taxon>Archangiaceae</taxon>
        <taxon>Archangium</taxon>
    </lineage>
</organism>
<feature type="signal peptide" evidence="1">
    <location>
        <begin position="1"/>
        <end position="22"/>
    </location>
</feature>
<evidence type="ECO:0000256" key="1">
    <source>
        <dbReference type="SAM" id="SignalP"/>
    </source>
</evidence>
<keyword evidence="1" id="KW-0732">Signal</keyword>